<name>A0A423I291_9PSED</name>
<dbReference type="EMBL" id="MOBM01000003">
    <property type="protein sequence ID" value="RON19564.1"/>
    <property type="molecule type" value="Genomic_DNA"/>
</dbReference>
<protein>
    <submittedName>
        <fullName evidence="1">Uncharacterized protein</fullName>
    </submittedName>
</protein>
<evidence type="ECO:0000313" key="2">
    <source>
        <dbReference type="Proteomes" id="UP000284002"/>
    </source>
</evidence>
<sequence>MALMRKKLRNYFDKKLPSDAGSQVYQALQPSAQEVAQCCATSCAPFQLILAENPFGAGQIASTT</sequence>
<dbReference type="Proteomes" id="UP000284002">
    <property type="component" value="Unassembled WGS sequence"/>
</dbReference>
<dbReference type="RefSeq" id="WP_123356207.1">
    <property type="nucleotide sequence ID" value="NZ_MOBM01000003.1"/>
</dbReference>
<accession>A0A423I291</accession>
<proteinExistence type="predicted"/>
<reference evidence="1 2" key="1">
    <citation type="submission" date="2016-10" db="EMBL/GenBank/DDBJ databases">
        <title>Comparative genome analysis of multiple Pseudomonas spp. focuses on biocontrol and plant growth promoting traits.</title>
        <authorList>
            <person name="Tao X.-Y."/>
            <person name="Taylor C.G."/>
        </authorList>
    </citation>
    <scope>NUCLEOTIDE SEQUENCE [LARGE SCALE GENOMIC DNA]</scope>
    <source>
        <strain evidence="1 2">36C6</strain>
    </source>
</reference>
<organism evidence="1 2">
    <name type="scientific">Pseudomonas frederiksbergensis</name>
    <dbReference type="NCBI Taxonomy" id="104087"/>
    <lineage>
        <taxon>Bacteria</taxon>
        <taxon>Pseudomonadati</taxon>
        <taxon>Pseudomonadota</taxon>
        <taxon>Gammaproteobacteria</taxon>
        <taxon>Pseudomonadales</taxon>
        <taxon>Pseudomonadaceae</taxon>
        <taxon>Pseudomonas</taxon>
    </lineage>
</organism>
<gene>
    <name evidence="1" type="ORF">BK662_01645</name>
</gene>
<evidence type="ECO:0000313" key="1">
    <source>
        <dbReference type="EMBL" id="RON19564.1"/>
    </source>
</evidence>
<dbReference type="AlphaFoldDB" id="A0A423I291"/>
<comment type="caution">
    <text evidence="1">The sequence shown here is derived from an EMBL/GenBank/DDBJ whole genome shotgun (WGS) entry which is preliminary data.</text>
</comment>